<evidence type="ECO:0000313" key="11">
    <source>
        <dbReference type="EMBL" id="WWC91583.1"/>
    </source>
</evidence>
<feature type="region of interest" description="Disordered" evidence="9">
    <location>
        <begin position="1"/>
        <end position="36"/>
    </location>
</feature>
<protein>
    <recommendedName>
        <fullName evidence="10">PH domain-containing protein</fullName>
    </recommendedName>
</protein>
<dbReference type="GeneID" id="91097198"/>
<dbReference type="Proteomes" id="UP001355207">
    <property type="component" value="Chromosome 9"/>
</dbReference>
<keyword evidence="2" id="KW-0813">Transport</keyword>
<dbReference type="GO" id="GO:0005635">
    <property type="term" value="C:nuclear envelope"/>
    <property type="evidence" value="ECO:0007669"/>
    <property type="project" value="TreeGrafter"/>
</dbReference>
<feature type="region of interest" description="Disordered" evidence="9">
    <location>
        <begin position="525"/>
        <end position="551"/>
    </location>
</feature>
<dbReference type="Pfam" id="PF01237">
    <property type="entry name" value="Oxysterol_BP"/>
    <property type="match status" value="1"/>
</dbReference>
<dbReference type="GO" id="GO:0006887">
    <property type="term" value="P:exocytosis"/>
    <property type="evidence" value="ECO:0007669"/>
    <property type="project" value="TreeGrafter"/>
</dbReference>
<dbReference type="PROSITE" id="PS01013">
    <property type="entry name" value="OSBP"/>
    <property type="match status" value="1"/>
</dbReference>
<dbReference type="CDD" id="cd13292">
    <property type="entry name" value="PH_Osh1p_Osh2p_yeast"/>
    <property type="match status" value="1"/>
</dbReference>
<dbReference type="PROSITE" id="PS50003">
    <property type="entry name" value="PH_DOMAIN"/>
    <property type="match status" value="1"/>
</dbReference>
<dbReference type="SUPFAM" id="SSF50729">
    <property type="entry name" value="PH domain-like"/>
    <property type="match status" value="1"/>
</dbReference>
<dbReference type="SUPFAM" id="SSF144000">
    <property type="entry name" value="Oxysterol-binding protein-like"/>
    <property type="match status" value="1"/>
</dbReference>
<dbReference type="GO" id="GO:0030011">
    <property type="term" value="P:maintenance of cell polarity"/>
    <property type="evidence" value="ECO:0007669"/>
    <property type="project" value="TreeGrafter"/>
</dbReference>
<feature type="compositionally biased region" description="Basic and acidic residues" evidence="9">
    <location>
        <begin position="1138"/>
        <end position="1158"/>
    </location>
</feature>
<accession>A0AAX4K330</accession>
<dbReference type="InterPro" id="IPR036770">
    <property type="entry name" value="Ankyrin_rpt-contain_sf"/>
</dbReference>
<dbReference type="InterPro" id="IPR018494">
    <property type="entry name" value="Oxysterol-bd_CS"/>
</dbReference>
<dbReference type="InterPro" id="IPR011993">
    <property type="entry name" value="PH-like_dom_sf"/>
</dbReference>
<keyword evidence="3" id="KW-0597">Phosphoprotein</keyword>
<name>A0AAX4K330_9TREE</name>
<dbReference type="InterPro" id="IPR037239">
    <property type="entry name" value="OSBP_sf"/>
</dbReference>
<dbReference type="Gene3D" id="2.40.160.120">
    <property type="match status" value="1"/>
</dbReference>
<dbReference type="PANTHER" id="PTHR10972:SF205">
    <property type="entry name" value="OXYSTEROL-BINDING PROTEIN 1"/>
    <property type="match status" value="1"/>
</dbReference>
<keyword evidence="8" id="KW-0175">Coiled coil</keyword>
<dbReference type="EMBL" id="CP144106">
    <property type="protein sequence ID" value="WWC91583.1"/>
    <property type="molecule type" value="Genomic_DNA"/>
</dbReference>
<keyword evidence="4" id="KW-0445">Lipid transport</keyword>
<evidence type="ECO:0000256" key="2">
    <source>
        <dbReference type="ARBA" id="ARBA00022448"/>
    </source>
</evidence>
<feature type="repeat" description="ANK" evidence="6">
    <location>
        <begin position="228"/>
        <end position="260"/>
    </location>
</feature>
<dbReference type="InterPro" id="IPR002110">
    <property type="entry name" value="Ankyrin_rpt"/>
</dbReference>
<evidence type="ECO:0000256" key="8">
    <source>
        <dbReference type="SAM" id="Coils"/>
    </source>
</evidence>
<dbReference type="GO" id="GO:0097038">
    <property type="term" value="C:perinuclear endoplasmic reticulum"/>
    <property type="evidence" value="ECO:0007669"/>
    <property type="project" value="TreeGrafter"/>
</dbReference>
<evidence type="ECO:0000256" key="6">
    <source>
        <dbReference type="PROSITE-ProRule" id="PRU00023"/>
    </source>
</evidence>
<dbReference type="Gene3D" id="2.30.29.30">
    <property type="entry name" value="Pleckstrin-homology domain (PH domain)/Phosphotyrosine-binding domain (PTB)"/>
    <property type="match status" value="1"/>
</dbReference>
<feature type="compositionally biased region" description="Polar residues" evidence="9">
    <location>
        <begin position="403"/>
        <end position="417"/>
    </location>
</feature>
<dbReference type="GO" id="GO:0034727">
    <property type="term" value="P:piecemeal microautophagy of the nucleus"/>
    <property type="evidence" value="ECO:0007669"/>
    <property type="project" value="TreeGrafter"/>
</dbReference>
<evidence type="ECO:0000256" key="1">
    <source>
        <dbReference type="ARBA" id="ARBA00008842"/>
    </source>
</evidence>
<keyword evidence="6" id="KW-0040">ANK repeat</keyword>
<dbReference type="GO" id="GO:0032934">
    <property type="term" value="F:sterol binding"/>
    <property type="evidence" value="ECO:0007669"/>
    <property type="project" value="TreeGrafter"/>
</dbReference>
<proteinExistence type="inferred from homology"/>
<dbReference type="SMART" id="SM00233">
    <property type="entry name" value="PH"/>
    <property type="match status" value="1"/>
</dbReference>
<sequence length="1209" mass="134907">MNVPAPAPIPTRQVTADMRTSTSTSRLPTSASSSTLLSQASGASANALYNFRLLSALRSDNAAEVQPFLDELTPSARSAEGQDDLEKAGRLLGMAVRVASVPIINQILQSPSIPDPNLPVNPGSQTTPLHIAAEIGRAEVVERLLNDPRINDTIRDEQGRTALECAGHSEIAHLIEDSRGQLQLKYLAKLAGYISSPLSSIDESLHIIDFLEGPRTGILNLSALDERSGTSLLHEAARRRDLRLVELAVKRGADVFVRDKRGRRVLDGEKNADERIKVFLRQFNNQDSLIEAKSDGRPPDLRGFLSKWVNYRSGWRTRWFVLENGVLSYYRNREDEQIACRGSIAMAVATLHPSTDGSRFEVHSKVSSSVPKFIVKSAHRAEIARWVQSIRLNIEYYQKRANSESQPKRSMSMNQEKPLTPALPPTDSFLSPKLQRSTTALSGLSVPAPVAEGSRIRDMSSSRTALTEDEATEILSVFDAADNGSLAGSGDHHTGIPHETAFDLGALNIKAQLDMTAQLVDSVVTPPTSTTASPVRGGATDMARSSSRQQAVKDALRQSLSTLSNMISQQSIMSHDREKYLLNRIQREVEARHLWEENMLTVAQQQAEADRQLTEAAKDNEKKRKALKQAKEVLANLAGSEHLPPISLPTSPGAPVQRSAIMDQGILDQATKAISNDNVQQSPTKPVLTPRPSIPNIQEAQNAILAAESDEEEDDDDEFFDAIETGTLPNLKLYDSIAHPEKERPGTPTAIEKQNFNLEVQQSPEKNTIKEFLARKSLEPYLHVRNRLPIDDDKRPSVSLWSILKSSIGKDLTKISFPVSFNECTSMLQRMAEDMEYDACLTVAAGEKDSLKRIAFVGAFAMSNYSSTIGRIAKPFNPLLSQSFEYAIPNRYRYISEQVSHHPPISACYSEAPTWKYYGEVDAQNKFQGRSFEIRPTGVAHAELIIPKSWVKGGSDYPDAGPEYGDGFVIEHYSWKKVTTNVSNFIMGNPLIDHYGDLIVTNHRTGETCTLTFKPRGWRGKDAFEIQGNVVNSNGKTEWDIAGRWDTQLIARRHGTSAPLEVDTTFNPAQKEYLLLWRNSEKPKAPFNLTPFAVTLNDIPGDLKKYLTPTDCRLRTDQRAFENAEYDRAQELKTLNEEKQRTTRKLRSEGKLPPHEPRWFNSTVDPDSNERLWLPKRSKENNEVLFWNQRELADWDKIGVDHIFAEDER</sequence>
<feature type="compositionally biased region" description="Low complexity" evidence="9">
    <location>
        <begin position="20"/>
        <end position="36"/>
    </location>
</feature>
<dbReference type="SUPFAM" id="SSF48403">
    <property type="entry name" value="Ankyrin repeat"/>
    <property type="match status" value="1"/>
</dbReference>
<evidence type="ECO:0000256" key="5">
    <source>
        <dbReference type="ARBA" id="ARBA00023121"/>
    </source>
</evidence>
<dbReference type="InterPro" id="IPR001849">
    <property type="entry name" value="PH_domain"/>
</dbReference>
<evidence type="ECO:0000256" key="7">
    <source>
        <dbReference type="RuleBase" id="RU003844"/>
    </source>
</evidence>
<dbReference type="PANTHER" id="PTHR10972">
    <property type="entry name" value="OXYSTEROL-BINDING PROTEIN-RELATED"/>
    <property type="match status" value="1"/>
</dbReference>
<dbReference type="Gene3D" id="1.25.40.20">
    <property type="entry name" value="Ankyrin repeat-containing domain"/>
    <property type="match status" value="2"/>
</dbReference>
<feature type="compositionally biased region" description="Low complexity" evidence="9">
    <location>
        <begin position="525"/>
        <end position="535"/>
    </location>
</feature>
<feature type="region of interest" description="Disordered" evidence="9">
    <location>
        <begin position="401"/>
        <end position="432"/>
    </location>
</feature>
<dbReference type="RefSeq" id="XP_066078345.1">
    <property type="nucleotide sequence ID" value="XM_066222248.1"/>
</dbReference>
<dbReference type="Pfam" id="PF00169">
    <property type="entry name" value="PH"/>
    <property type="match status" value="1"/>
</dbReference>
<dbReference type="GO" id="GO:0006897">
    <property type="term" value="P:endocytosis"/>
    <property type="evidence" value="ECO:0007669"/>
    <property type="project" value="TreeGrafter"/>
</dbReference>
<dbReference type="FunFam" id="2.40.160.120:FF:000017">
    <property type="entry name" value="Oxysterol-binding protein homolog C2F12.05c"/>
    <property type="match status" value="1"/>
</dbReference>
<dbReference type="Pfam" id="PF13857">
    <property type="entry name" value="Ank_5"/>
    <property type="match status" value="1"/>
</dbReference>
<evidence type="ECO:0000313" key="12">
    <source>
        <dbReference type="Proteomes" id="UP001355207"/>
    </source>
</evidence>
<feature type="repeat" description="ANK" evidence="6">
    <location>
        <begin position="124"/>
        <end position="146"/>
    </location>
</feature>
<dbReference type="AlphaFoldDB" id="A0AAX4K330"/>
<dbReference type="SMART" id="SM00248">
    <property type="entry name" value="ANK"/>
    <property type="match status" value="2"/>
</dbReference>
<evidence type="ECO:0000256" key="3">
    <source>
        <dbReference type="ARBA" id="ARBA00022553"/>
    </source>
</evidence>
<keyword evidence="5" id="KW-0446">Lipid-binding</keyword>
<keyword evidence="12" id="KW-1185">Reference proteome</keyword>
<comment type="similarity">
    <text evidence="1 7">Belongs to the OSBP family.</text>
</comment>
<dbReference type="GO" id="GO:0005829">
    <property type="term" value="C:cytosol"/>
    <property type="evidence" value="ECO:0007669"/>
    <property type="project" value="TreeGrafter"/>
</dbReference>
<evidence type="ECO:0000256" key="4">
    <source>
        <dbReference type="ARBA" id="ARBA00023055"/>
    </source>
</evidence>
<reference evidence="11 12" key="1">
    <citation type="submission" date="2024-01" db="EMBL/GenBank/DDBJ databases">
        <title>Comparative genomics of Cryptococcus and Kwoniella reveals pathogenesis evolution and contrasting modes of karyotype evolution via chromosome fusion or intercentromeric recombination.</title>
        <authorList>
            <person name="Coelho M.A."/>
            <person name="David-Palma M."/>
            <person name="Shea T."/>
            <person name="Bowers K."/>
            <person name="McGinley-Smith S."/>
            <person name="Mohammad A.W."/>
            <person name="Gnirke A."/>
            <person name="Yurkov A.M."/>
            <person name="Nowrousian M."/>
            <person name="Sun S."/>
            <person name="Cuomo C.A."/>
            <person name="Heitman J."/>
        </authorList>
    </citation>
    <scope>NUCLEOTIDE SEQUENCE [LARGE SCALE GENOMIC DNA]</scope>
    <source>
        <strain evidence="11 12">CBS 6074</strain>
    </source>
</reference>
<feature type="region of interest" description="Disordered" evidence="9">
    <location>
        <begin position="1138"/>
        <end position="1160"/>
    </location>
</feature>
<gene>
    <name evidence="11" type="ORF">L201_006529</name>
</gene>
<dbReference type="GO" id="GO:0006869">
    <property type="term" value="P:lipid transport"/>
    <property type="evidence" value="ECO:0007669"/>
    <property type="project" value="UniProtKB-KW"/>
</dbReference>
<evidence type="ECO:0000259" key="10">
    <source>
        <dbReference type="PROSITE" id="PS50003"/>
    </source>
</evidence>
<dbReference type="PROSITE" id="PS50088">
    <property type="entry name" value="ANK_REPEAT"/>
    <property type="match status" value="2"/>
</dbReference>
<feature type="domain" description="PH" evidence="10">
    <location>
        <begin position="298"/>
        <end position="395"/>
    </location>
</feature>
<dbReference type="InterPro" id="IPR000648">
    <property type="entry name" value="Oxysterol-bd"/>
</dbReference>
<dbReference type="PROSITE" id="PS50297">
    <property type="entry name" value="ANK_REP_REGION"/>
    <property type="match status" value="2"/>
</dbReference>
<feature type="coiled-coil region" evidence="8">
    <location>
        <begin position="604"/>
        <end position="633"/>
    </location>
</feature>
<evidence type="ECO:0000256" key="9">
    <source>
        <dbReference type="SAM" id="MobiDB-lite"/>
    </source>
</evidence>
<organism evidence="11 12">
    <name type="scientific">Kwoniella dendrophila CBS 6074</name>
    <dbReference type="NCBI Taxonomy" id="1295534"/>
    <lineage>
        <taxon>Eukaryota</taxon>
        <taxon>Fungi</taxon>
        <taxon>Dikarya</taxon>
        <taxon>Basidiomycota</taxon>
        <taxon>Agaricomycotina</taxon>
        <taxon>Tremellomycetes</taxon>
        <taxon>Tremellales</taxon>
        <taxon>Cryptococcaceae</taxon>
        <taxon>Kwoniella</taxon>
    </lineage>
</organism>
<dbReference type="GO" id="GO:0005886">
    <property type="term" value="C:plasma membrane"/>
    <property type="evidence" value="ECO:0007669"/>
    <property type="project" value="TreeGrafter"/>
</dbReference>
<dbReference type="Pfam" id="PF00023">
    <property type="entry name" value="Ank"/>
    <property type="match status" value="1"/>
</dbReference>